<evidence type="ECO:0000313" key="3">
    <source>
        <dbReference type="Proteomes" id="UP000244722"/>
    </source>
</evidence>
<keyword evidence="1" id="KW-0812">Transmembrane</keyword>
<keyword evidence="1" id="KW-1133">Transmembrane helix</keyword>
<gene>
    <name evidence="2" type="ORF">B9Z19DRAFT_1104103</name>
</gene>
<dbReference type="AlphaFoldDB" id="A0A2T6ZC20"/>
<evidence type="ECO:0000313" key="2">
    <source>
        <dbReference type="EMBL" id="PUU73040.1"/>
    </source>
</evidence>
<keyword evidence="1" id="KW-0472">Membrane</keyword>
<keyword evidence="3" id="KW-1185">Reference proteome</keyword>
<comment type="caution">
    <text evidence="2">The sequence shown here is derived from an EMBL/GenBank/DDBJ whole genome shotgun (WGS) entry which is preliminary data.</text>
</comment>
<organism evidence="2 3">
    <name type="scientific">Tuber borchii</name>
    <name type="common">White truffle</name>
    <dbReference type="NCBI Taxonomy" id="42251"/>
    <lineage>
        <taxon>Eukaryota</taxon>
        <taxon>Fungi</taxon>
        <taxon>Dikarya</taxon>
        <taxon>Ascomycota</taxon>
        <taxon>Pezizomycotina</taxon>
        <taxon>Pezizomycetes</taxon>
        <taxon>Pezizales</taxon>
        <taxon>Tuberaceae</taxon>
        <taxon>Tuber</taxon>
    </lineage>
</organism>
<reference evidence="2 3" key="1">
    <citation type="submission" date="2017-04" db="EMBL/GenBank/DDBJ databases">
        <title>Draft genome sequence of Tuber borchii Vittad., a whitish edible truffle.</title>
        <authorList>
            <consortium name="DOE Joint Genome Institute"/>
            <person name="Murat C."/>
            <person name="Kuo A."/>
            <person name="Barry K.W."/>
            <person name="Clum A."/>
            <person name="Dockter R.B."/>
            <person name="Fauchery L."/>
            <person name="Iotti M."/>
            <person name="Kohler A."/>
            <person name="Labutti K."/>
            <person name="Lindquist E.A."/>
            <person name="Lipzen A."/>
            <person name="Ohm R.A."/>
            <person name="Wang M."/>
            <person name="Grigoriev I.V."/>
            <person name="Zambonelli A."/>
            <person name="Martin F.M."/>
        </authorList>
    </citation>
    <scope>NUCLEOTIDE SEQUENCE [LARGE SCALE GENOMIC DNA]</scope>
    <source>
        <strain evidence="2 3">Tbo3840</strain>
    </source>
</reference>
<accession>A0A2T6ZC20</accession>
<dbReference type="Proteomes" id="UP000244722">
    <property type="component" value="Unassembled WGS sequence"/>
</dbReference>
<protein>
    <submittedName>
        <fullName evidence="2">Uncharacterized protein</fullName>
    </submittedName>
</protein>
<sequence length="132" mass="13564">MGIAGVEVVEDGEIDPVFSFVGAGAIVAAYEVLGAGGTVRLIGERRAAGRSMKVPEELAGGLSMALSSSTHRPASSVRSHDILGRLLIASRMYLICLASDGIKGPGHDPAIKGSLGPSRPFYPVGSVIEFVS</sequence>
<feature type="transmembrane region" description="Helical" evidence="1">
    <location>
        <begin position="20"/>
        <end position="43"/>
    </location>
</feature>
<name>A0A2T6ZC20_TUBBO</name>
<dbReference type="EMBL" id="NESQ01000421">
    <property type="protein sequence ID" value="PUU73040.1"/>
    <property type="molecule type" value="Genomic_DNA"/>
</dbReference>
<proteinExistence type="predicted"/>
<evidence type="ECO:0000256" key="1">
    <source>
        <dbReference type="SAM" id="Phobius"/>
    </source>
</evidence>